<dbReference type="EMBL" id="JACAZH010000006">
    <property type="protein sequence ID" value="KAF7367140.1"/>
    <property type="molecule type" value="Genomic_DNA"/>
</dbReference>
<evidence type="ECO:0000313" key="2">
    <source>
        <dbReference type="Proteomes" id="UP000623467"/>
    </source>
</evidence>
<proteinExistence type="predicted"/>
<dbReference type="AlphaFoldDB" id="A0A8H6YU09"/>
<sequence length="277" mass="31117">MAQRSRLLAQLKRGLARFRKLFLSTPRKIADATTPHTNSMSVDSQPAVENKLMLGAATDNPLRIEFAIQPTDDRLLASYVDLKQSDPVDSIYLGDGQRADLEGLRPLTETHPNLLRIICVAIAFCDPPPVARISRVLRLLEDEVRQAIEAIANHLRCPVVCAGNIKFPGAFVSAMYRSCLQIMGAAHGDIACWCLQGAMSEPRHTRYALTYWAWHVSQATPSRQLKSALESFPFVLCTVTEHQLSNVIHWLKRFKDLIDAVDLTKQYEERLANLRLT</sequence>
<evidence type="ECO:0000313" key="1">
    <source>
        <dbReference type="EMBL" id="KAF7367140.1"/>
    </source>
</evidence>
<organism evidence="1 2">
    <name type="scientific">Mycena sanguinolenta</name>
    <dbReference type="NCBI Taxonomy" id="230812"/>
    <lineage>
        <taxon>Eukaryota</taxon>
        <taxon>Fungi</taxon>
        <taxon>Dikarya</taxon>
        <taxon>Basidiomycota</taxon>
        <taxon>Agaricomycotina</taxon>
        <taxon>Agaricomycetes</taxon>
        <taxon>Agaricomycetidae</taxon>
        <taxon>Agaricales</taxon>
        <taxon>Marasmiineae</taxon>
        <taxon>Mycenaceae</taxon>
        <taxon>Mycena</taxon>
    </lineage>
</organism>
<dbReference type="Proteomes" id="UP000623467">
    <property type="component" value="Unassembled WGS sequence"/>
</dbReference>
<keyword evidence="2" id="KW-1185">Reference proteome</keyword>
<gene>
    <name evidence="1" type="ORF">MSAN_00973700</name>
</gene>
<comment type="caution">
    <text evidence="1">The sequence shown here is derived from an EMBL/GenBank/DDBJ whole genome shotgun (WGS) entry which is preliminary data.</text>
</comment>
<protein>
    <submittedName>
        <fullName evidence="1">Uncharacterized protein</fullName>
    </submittedName>
</protein>
<reference evidence="1" key="1">
    <citation type="submission" date="2020-05" db="EMBL/GenBank/DDBJ databases">
        <title>Mycena genomes resolve the evolution of fungal bioluminescence.</title>
        <authorList>
            <person name="Tsai I.J."/>
        </authorList>
    </citation>
    <scope>NUCLEOTIDE SEQUENCE</scope>
    <source>
        <strain evidence="1">160909Yilan</strain>
    </source>
</reference>
<accession>A0A8H6YU09</accession>
<name>A0A8H6YU09_9AGAR</name>
<dbReference type="OrthoDB" id="2984480at2759"/>